<name>A0AAV9B603_ACOGR</name>
<dbReference type="GO" id="GO:0005634">
    <property type="term" value="C:nucleus"/>
    <property type="evidence" value="ECO:0007669"/>
    <property type="project" value="TreeGrafter"/>
</dbReference>
<dbReference type="InterPro" id="IPR023238">
    <property type="entry name" value="FAM175"/>
</dbReference>
<dbReference type="PRINTS" id="PR02054">
    <property type="entry name" value="FAM175PLANT"/>
</dbReference>
<dbReference type="PRINTS" id="PR02051">
    <property type="entry name" value="PROTEINF175"/>
</dbReference>
<feature type="region of interest" description="Disordered" evidence="1">
    <location>
        <begin position="46"/>
        <end position="66"/>
    </location>
</feature>
<protein>
    <recommendedName>
        <fullName evidence="4">BRCA1-A complex subunit Abraxas</fullName>
    </recommendedName>
</protein>
<dbReference type="InterPro" id="IPR023241">
    <property type="entry name" value="FAM175_plant"/>
</dbReference>
<dbReference type="Pfam" id="PF21125">
    <property type="entry name" value="MPN_2A_DUB_like"/>
    <property type="match status" value="1"/>
</dbReference>
<dbReference type="Proteomes" id="UP001179952">
    <property type="component" value="Unassembled WGS sequence"/>
</dbReference>
<evidence type="ECO:0000313" key="3">
    <source>
        <dbReference type="Proteomes" id="UP001179952"/>
    </source>
</evidence>
<comment type="caution">
    <text evidence="2">The sequence shown here is derived from an EMBL/GenBank/DDBJ whole genome shotgun (WGS) entry which is preliminary data.</text>
</comment>
<evidence type="ECO:0000313" key="2">
    <source>
        <dbReference type="EMBL" id="KAK1271727.1"/>
    </source>
</evidence>
<proteinExistence type="predicted"/>
<organism evidence="2 3">
    <name type="scientific">Acorus gramineus</name>
    <name type="common">Dwarf sweet flag</name>
    <dbReference type="NCBI Taxonomy" id="55184"/>
    <lineage>
        <taxon>Eukaryota</taxon>
        <taxon>Viridiplantae</taxon>
        <taxon>Streptophyta</taxon>
        <taxon>Embryophyta</taxon>
        <taxon>Tracheophyta</taxon>
        <taxon>Spermatophyta</taxon>
        <taxon>Magnoliopsida</taxon>
        <taxon>Liliopsida</taxon>
        <taxon>Acoraceae</taxon>
        <taxon>Acorus</taxon>
    </lineage>
</organism>
<accession>A0AAV9B603</accession>
<dbReference type="GO" id="GO:0031593">
    <property type="term" value="F:polyubiquitin modification-dependent protein binding"/>
    <property type="evidence" value="ECO:0007669"/>
    <property type="project" value="TreeGrafter"/>
</dbReference>
<reference evidence="2" key="1">
    <citation type="journal article" date="2023" name="Nat. Commun.">
        <title>Diploid and tetraploid genomes of Acorus and the evolution of monocots.</title>
        <authorList>
            <person name="Ma L."/>
            <person name="Liu K.W."/>
            <person name="Li Z."/>
            <person name="Hsiao Y.Y."/>
            <person name="Qi Y."/>
            <person name="Fu T."/>
            <person name="Tang G.D."/>
            <person name="Zhang D."/>
            <person name="Sun W.H."/>
            <person name="Liu D.K."/>
            <person name="Li Y."/>
            <person name="Chen G.Z."/>
            <person name="Liu X.D."/>
            <person name="Liao X.Y."/>
            <person name="Jiang Y.T."/>
            <person name="Yu X."/>
            <person name="Hao Y."/>
            <person name="Huang J."/>
            <person name="Zhao X.W."/>
            <person name="Ke S."/>
            <person name="Chen Y.Y."/>
            <person name="Wu W.L."/>
            <person name="Hsu J.L."/>
            <person name="Lin Y.F."/>
            <person name="Huang M.D."/>
            <person name="Li C.Y."/>
            <person name="Huang L."/>
            <person name="Wang Z.W."/>
            <person name="Zhao X."/>
            <person name="Zhong W.Y."/>
            <person name="Peng D.H."/>
            <person name="Ahmad S."/>
            <person name="Lan S."/>
            <person name="Zhang J.S."/>
            <person name="Tsai W.C."/>
            <person name="Van de Peer Y."/>
            <person name="Liu Z.J."/>
        </authorList>
    </citation>
    <scope>NUCLEOTIDE SEQUENCE</scope>
    <source>
        <strain evidence="2">SCP</strain>
    </source>
</reference>
<dbReference type="PANTHER" id="PTHR31728:SF5">
    <property type="entry name" value="OS07G0540200 PROTEIN"/>
    <property type="match status" value="1"/>
</dbReference>
<keyword evidence="3" id="KW-1185">Reference proteome</keyword>
<dbReference type="PANTHER" id="PTHR31728">
    <property type="entry name" value="ABRAXAS FAMILY MEMBER"/>
    <property type="match status" value="1"/>
</dbReference>
<reference evidence="2" key="2">
    <citation type="submission" date="2023-06" db="EMBL/GenBank/DDBJ databases">
        <authorList>
            <person name="Ma L."/>
            <person name="Liu K.-W."/>
            <person name="Li Z."/>
            <person name="Hsiao Y.-Y."/>
            <person name="Qi Y."/>
            <person name="Fu T."/>
            <person name="Tang G."/>
            <person name="Zhang D."/>
            <person name="Sun W.-H."/>
            <person name="Liu D.-K."/>
            <person name="Li Y."/>
            <person name="Chen G.-Z."/>
            <person name="Liu X.-D."/>
            <person name="Liao X.-Y."/>
            <person name="Jiang Y.-T."/>
            <person name="Yu X."/>
            <person name="Hao Y."/>
            <person name="Huang J."/>
            <person name="Zhao X.-W."/>
            <person name="Ke S."/>
            <person name="Chen Y.-Y."/>
            <person name="Wu W.-L."/>
            <person name="Hsu J.-L."/>
            <person name="Lin Y.-F."/>
            <person name="Huang M.-D."/>
            <person name="Li C.-Y."/>
            <person name="Huang L."/>
            <person name="Wang Z.-W."/>
            <person name="Zhao X."/>
            <person name="Zhong W.-Y."/>
            <person name="Peng D.-H."/>
            <person name="Ahmad S."/>
            <person name="Lan S."/>
            <person name="Zhang J.-S."/>
            <person name="Tsai W.-C."/>
            <person name="Van De Peer Y."/>
            <person name="Liu Z.-J."/>
        </authorList>
    </citation>
    <scope>NUCLEOTIDE SEQUENCE</scope>
    <source>
        <strain evidence="2">SCP</strain>
        <tissue evidence="2">Leaves</tissue>
    </source>
</reference>
<evidence type="ECO:0008006" key="4">
    <source>
        <dbReference type="Google" id="ProtNLM"/>
    </source>
</evidence>
<gene>
    <name evidence="2" type="ORF">QJS04_geneDACA005948</name>
</gene>
<dbReference type="AlphaFoldDB" id="A0AAV9B603"/>
<sequence length="296" mass="32348">MDDADLPLQKIAINGPTLASMIQRFSSSPGDVDGLLFGHVSLPLPPSLSDDDPSPSPSPSIATVTSHFSSSSPLSFYDPLGRLDHRRISAPLAGAASGVSLLGWFVGRRRTPLRPSMRESSVSLHLSKTLASPCVFVILSSPSSDQAIHTHDYRAFQYRQGRRAFEATEVELVNVGPAFREHYGTFGPESPLPWVPVVAGDGEGDEKGRVRADVSRRWTSGEQREMDRCAEGFVVERLGGLVGPRAGEYAAELEELYERMLAKLERLARLVEASSARVLDQEERNLKLKKRVAGLE</sequence>
<dbReference type="EMBL" id="JAUJYN010000005">
    <property type="protein sequence ID" value="KAK1271727.1"/>
    <property type="molecule type" value="Genomic_DNA"/>
</dbReference>
<evidence type="ECO:0000256" key="1">
    <source>
        <dbReference type="SAM" id="MobiDB-lite"/>
    </source>
</evidence>